<accession>G2P2H3</accession>
<gene>
    <name evidence="3" type="ORF">Strvi_2218</name>
</gene>
<dbReference type="SUPFAM" id="SSF51445">
    <property type="entry name" value="(Trans)glycosidases"/>
    <property type="match status" value="1"/>
</dbReference>
<dbReference type="HOGENOM" id="CLU_006462_2_3_11"/>
<sequence length="537" mass="58933">MSWWQDTVCYELYPRAFADSDDDGTGDLAGAAARLGHIAELGADAVWITPFYPSPLVDGGYDIADHTGVAADLGTPEDFDRLTDRAHELGLKLIVDLVPNHTSDQHPWFQEALAAGPGSAARGRYLFRAGRGRSGALPPNDWQSAFGGPAWTRVGDGEWYCHLHAPQQPDLNWRDPGVRSAFTDILRYWLDRGVDGFRVDVAHALFKAEGLPDAGPGQHRDPLRNHLMPYYDQDELHPLYREWRALLDTHPAPPGAVPPHDRVMVAESAVFDPDRLARYIRPGEMHQAFNFAFLEAAWDPAELRRVIDASLSAPGGGSVTWLLSSHDAVRPVTRLGSLGRARAAALLMLALPGSAYLYQGEELGLPQAVVPDDRIRDPLWERSGHTERGRDGSRVPLPWSGDRAPYGFTTAGAEHTWLPQPDDWARYTVAAQEQDPASTLALYRTALRLRRAHPAPEPTAPPHWYSAVGDPHLAFRRGALACVVNLGNRSLSWAALGVPGRPVLASGPLDGHALPPDTALWLLDTAVPRHHEDGRAR</sequence>
<dbReference type="InterPro" id="IPR006047">
    <property type="entry name" value="GH13_cat_dom"/>
</dbReference>
<evidence type="ECO:0000313" key="4">
    <source>
        <dbReference type="Proteomes" id="UP000008703"/>
    </source>
</evidence>
<name>G2P2H3_STRV4</name>
<evidence type="ECO:0000259" key="2">
    <source>
        <dbReference type="SMART" id="SM00642"/>
    </source>
</evidence>
<dbReference type="SMART" id="SM00642">
    <property type="entry name" value="Aamy"/>
    <property type="match status" value="1"/>
</dbReference>
<organism evidence="3 4">
    <name type="scientific">Streptomyces violaceusniger (strain Tu 4113)</name>
    <dbReference type="NCBI Taxonomy" id="653045"/>
    <lineage>
        <taxon>Bacteria</taxon>
        <taxon>Bacillati</taxon>
        <taxon>Actinomycetota</taxon>
        <taxon>Actinomycetes</taxon>
        <taxon>Kitasatosporales</taxon>
        <taxon>Streptomycetaceae</taxon>
        <taxon>Streptomyces</taxon>
        <taxon>Streptomyces violaceusniger group</taxon>
    </lineage>
</organism>
<dbReference type="PANTHER" id="PTHR10357:SF179">
    <property type="entry name" value="NEUTRAL AND BASIC AMINO ACID TRANSPORT PROTEIN RBAT"/>
    <property type="match status" value="1"/>
</dbReference>
<dbReference type="EMBL" id="CP002994">
    <property type="protein sequence ID" value="AEM81945.1"/>
    <property type="molecule type" value="Genomic_DNA"/>
</dbReference>
<proteinExistence type="inferred from homology"/>
<protein>
    <submittedName>
        <fullName evidence="3">Alpha amylase catalytic region</fullName>
    </submittedName>
</protein>
<dbReference type="Gene3D" id="3.90.400.10">
    <property type="entry name" value="Oligo-1,6-glucosidase, Domain 2"/>
    <property type="match status" value="1"/>
</dbReference>
<evidence type="ECO:0000313" key="3">
    <source>
        <dbReference type="EMBL" id="AEM81945.1"/>
    </source>
</evidence>
<comment type="similarity">
    <text evidence="1">Belongs to the glycosyl hydrolase 13 family.</text>
</comment>
<feature type="domain" description="Glycosyl hydrolase family 13 catalytic" evidence="2">
    <location>
        <begin position="11"/>
        <end position="394"/>
    </location>
</feature>
<evidence type="ECO:0000256" key="1">
    <source>
        <dbReference type="ARBA" id="ARBA00008061"/>
    </source>
</evidence>
<dbReference type="KEGG" id="svl:Strvi_2218"/>
<dbReference type="InterPro" id="IPR045857">
    <property type="entry name" value="O16G_dom_2"/>
</dbReference>
<dbReference type="PANTHER" id="PTHR10357">
    <property type="entry name" value="ALPHA-AMYLASE FAMILY MEMBER"/>
    <property type="match status" value="1"/>
</dbReference>
<dbReference type="RefSeq" id="WP_014055450.1">
    <property type="nucleotide sequence ID" value="NC_015957.1"/>
</dbReference>
<dbReference type="eggNOG" id="COG0366">
    <property type="taxonomic scope" value="Bacteria"/>
</dbReference>
<dbReference type="AlphaFoldDB" id="G2P2H3"/>
<dbReference type="GO" id="GO:0004556">
    <property type="term" value="F:alpha-amylase activity"/>
    <property type="evidence" value="ECO:0007669"/>
    <property type="project" value="TreeGrafter"/>
</dbReference>
<dbReference type="Gene3D" id="3.20.20.80">
    <property type="entry name" value="Glycosidases"/>
    <property type="match status" value="1"/>
</dbReference>
<reference evidence="3" key="1">
    <citation type="submission" date="2011-08" db="EMBL/GenBank/DDBJ databases">
        <title>Complete sequence of chromosome of Streptomyces violaceusniger Tu 4113.</title>
        <authorList>
            <consortium name="US DOE Joint Genome Institute"/>
            <person name="Lucas S."/>
            <person name="Han J."/>
            <person name="Lapidus A."/>
            <person name="Cheng J.-F."/>
            <person name="Goodwin L."/>
            <person name="Pitluck S."/>
            <person name="Peters L."/>
            <person name="Ivanova N."/>
            <person name="Daligault H."/>
            <person name="Detter J.C."/>
            <person name="Han C."/>
            <person name="Tapia R."/>
            <person name="Land M."/>
            <person name="Hauser L."/>
            <person name="Kyrpides N."/>
            <person name="Ivanova N."/>
            <person name="Pagani I."/>
            <person name="Hagen A."/>
            <person name="Katz L."/>
            <person name="Fiedler H.-P."/>
            <person name="Keasling J."/>
            <person name="Fortman J."/>
            <person name="Woyke T."/>
        </authorList>
    </citation>
    <scope>NUCLEOTIDE SEQUENCE [LARGE SCALE GENOMIC DNA]</scope>
    <source>
        <strain evidence="3">Tu 4113</strain>
    </source>
</reference>
<dbReference type="Proteomes" id="UP000008703">
    <property type="component" value="Chromosome"/>
</dbReference>
<dbReference type="CDD" id="cd11332">
    <property type="entry name" value="AmyAc_OligoGlu_TS"/>
    <property type="match status" value="1"/>
</dbReference>
<dbReference type="Pfam" id="PF00128">
    <property type="entry name" value="Alpha-amylase"/>
    <property type="match status" value="1"/>
</dbReference>
<dbReference type="GO" id="GO:0009313">
    <property type="term" value="P:oligosaccharide catabolic process"/>
    <property type="evidence" value="ECO:0007669"/>
    <property type="project" value="TreeGrafter"/>
</dbReference>
<keyword evidence="4" id="KW-1185">Reference proteome</keyword>
<dbReference type="InterPro" id="IPR017853">
    <property type="entry name" value="GH"/>
</dbReference>